<dbReference type="RefSeq" id="WP_119482954.1">
    <property type="nucleotide sequence ID" value="NZ_QXTG01000002.1"/>
</dbReference>
<organism evidence="1 2">
    <name type="scientific">Amnibacterium setariae</name>
    <dbReference type="NCBI Taxonomy" id="2306585"/>
    <lineage>
        <taxon>Bacteria</taxon>
        <taxon>Bacillati</taxon>
        <taxon>Actinomycetota</taxon>
        <taxon>Actinomycetes</taxon>
        <taxon>Micrococcales</taxon>
        <taxon>Microbacteriaceae</taxon>
        <taxon>Amnibacterium</taxon>
    </lineage>
</organism>
<dbReference type="InterPro" id="IPR004378">
    <property type="entry name" value="F420H2_quin_Rdtase"/>
</dbReference>
<evidence type="ECO:0000313" key="1">
    <source>
        <dbReference type="EMBL" id="RIX28644.1"/>
    </source>
</evidence>
<accession>A0A3A1U6U7</accession>
<dbReference type="EMBL" id="QXTG01000002">
    <property type="protein sequence ID" value="RIX28644.1"/>
    <property type="molecule type" value="Genomic_DNA"/>
</dbReference>
<dbReference type="Pfam" id="PF04075">
    <property type="entry name" value="F420H2_quin_red"/>
    <property type="match status" value="1"/>
</dbReference>
<evidence type="ECO:0000313" key="2">
    <source>
        <dbReference type="Proteomes" id="UP000265742"/>
    </source>
</evidence>
<sequence>MIRDDEHDHPLLPPEVLRALDIDRHSTAWQRTVDITTTGARTGRPRRIEIWFHKIEGRWYLSSTPARRSWYANLLAHPRFVFHLKHGIRADLPAIAVPVPDPTERRRIFQHIVDDFNQPHDPARVGRAQHVEDWLAASPLLEIRFAA</sequence>
<keyword evidence="2" id="KW-1185">Reference proteome</keyword>
<dbReference type="SUPFAM" id="SSF50475">
    <property type="entry name" value="FMN-binding split barrel"/>
    <property type="match status" value="1"/>
</dbReference>
<dbReference type="Gene3D" id="2.30.110.10">
    <property type="entry name" value="Electron Transport, Fmn-binding Protein, Chain A"/>
    <property type="match status" value="1"/>
</dbReference>
<reference evidence="2" key="1">
    <citation type="submission" date="2018-09" db="EMBL/GenBank/DDBJ databases">
        <authorList>
            <person name="Kim I."/>
        </authorList>
    </citation>
    <scope>NUCLEOTIDE SEQUENCE [LARGE SCALE GENOMIC DNA]</scope>
    <source>
        <strain evidence="2">DD4a</strain>
    </source>
</reference>
<dbReference type="InterPro" id="IPR012349">
    <property type="entry name" value="Split_barrel_FMN-bd"/>
</dbReference>
<dbReference type="GO" id="GO:0016491">
    <property type="term" value="F:oxidoreductase activity"/>
    <property type="evidence" value="ECO:0007669"/>
    <property type="project" value="InterPro"/>
</dbReference>
<proteinExistence type="predicted"/>
<gene>
    <name evidence="1" type="ORF">D1781_14665</name>
</gene>
<protein>
    <submittedName>
        <fullName evidence="1">DUF385 domain-containing protein</fullName>
    </submittedName>
</protein>
<dbReference type="OrthoDB" id="5180322at2"/>
<name>A0A3A1U6U7_9MICO</name>
<dbReference type="AlphaFoldDB" id="A0A3A1U6U7"/>
<dbReference type="Proteomes" id="UP000265742">
    <property type="component" value="Unassembled WGS sequence"/>
</dbReference>
<comment type="caution">
    <text evidence="1">The sequence shown here is derived from an EMBL/GenBank/DDBJ whole genome shotgun (WGS) entry which is preliminary data.</text>
</comment>